<feature type="compositionally biased region" description="Polar residues" evidence="1">
    <location>
        <begin position="29"/>
        <end position="38"/>
    </location>
</feature>
<evidence type="ECO:0000259" key="2">
    <source>
        <dbReference type="PROSITE" id="PS50994"/>
    </source>
</evidence>
<name>A0A085MSB6_9BILA</name>
<evidence type="ECO:0000256" key="1">
    <source>
        <dbReference type="SAM" id="MobiDB-lite"/>
    </source>
</evidence>
<feature type="non-terminal residue" evidence="3">
    <location>
        <position position="1"/>
    </location>
</feature>
<organism evidence="3">
    <name type="scientific">Trichuris suis</name>
    <name type="common">pig whipworm</name>
    <dbReference type="NCBI Taxonomy" id="68888"/>
    <lineage>
        <taxon>Eukaryota</taxon>
        <taxon>Metazoa</taxon>
        <taxon>Ecdysozoa</taxon>
        <taxon>Nematoda</taxon>
        <taxon>Enoplea</taxon>
        <taxon>Dorylaimia</taxon>
        <taxon>Trichinellida</taxon>
        <taxon>Trichuridae</taxon>
        <taxon>Trichuris</taxon>
    </lineage>
</organism>
<reference evidence="3" key="1">
    <citation type="journal article" date="2014" name="Nat. Genet.">
        <title>Genome and transcriptome of the porcine whipworm Trichuris suis.</title>
        <authorList>
            <person name="Jex A.R."/>
            <person name="Nejsum P."/>
            <person name="Schwarz E.M."/>
            <person name="Hu L."/>
            <person name="Young N.D."/>
            <person name="Hall R.S."/>
            <person name="Korhonen P.K."/>
            <person name="Liao S."/>
            <person name="Thamsborg S."/>
            <person name="Xia J."/>
            <person name="Xu P."/>
            <person name="Wang S."/>
            <person name="Scheerlinck J.P."/>
            <person name="Hofmann A."/>
            <person name="Sternberg P.W."/>
            <person name="Wang J."/>
            <person name="Gasser R.B."/>
        </authorList>
    </citation>
    <scope>NUCLEOTIDE SEQUENCE [LARGE SCALE GENOMIC DNA]</scope>
    <source>
        <strain evidence="3">DCEP-RM93F</strain>
    </source>
</reference>
<dbReference type="Gene3D" id="3.30.420.10">
    <property type="entry name" value="Ribonuclease H-like superfamily/Ribonuclease H"/>
    <property type="match status" value="1"/>
</dbReference>
<dbReference type="EMBL" id="KL367693">
    <property type="protein sequence ID" value="KFD60112.1"/>
    <property type="molecule type" value="Genomic_DNA"/>
</dbReference>
<dbReference type="Pfam" id="PF00665">
    <property type="entry name" value="rve"/>
    <property type="match status" value="1"/>
</dbReference>
<dbReference type="GO" id="GO:0003676">
    <property type="term" value="F:nucleic acid binding"/>
    <property type="evidence" value="ECO:0007669"/>
    <property type="project" value="InterPro"/>
</dbReference>
<feature type="non-terminal residue" evidence="3">
    <location>
        <position position="368"/>
    </location>
</feature>
<evidence type="ECO:0000313" key="3">
    <source>
        <dbReference type="EMBL" id="KFD60112.1"/>
    </source>
</evidence>
<feature type="region of interest" description="Disordered" evidence="1">
    <location>
        <begin position="128"/>
        <end position="148"/>
    </location>
</feature>
<dbReference type="InterPro" id="IPR012337">
    <property type="entry name" value="RNaseH-like_sf"/>
</dbReference>
<dbReference type="PROSITE" id="PS50994">
    <property type="entry name" value="INTEGRASE"/>
    <property type="match status" value="1"/>
</dbReference>
<dbReference type="InterPro" id="IPR039537">
    <property type="entry name" value="Retrotran_Ty1/copia-like"/>
</dbReference>
<dbReference type="Proteomes" id="UP000030758">
    <property type="component" value="Unassembled WGS sequence"/>
</dbReference>
<feature type="domain" description="Integrase catalytic" evidence="2">
    <location>
        <begin position="164"/>
        <end position="334"/>
    </location>
</feature>
<dbReference type="PANTHER" id="PTHR42648:SF18">
    <property type="entry name" value="RETROTRANSPOSON, UNCLASSIFIED-LIKE PROTEIN"/>
    <property type="match status" value="1"/>
</dbReference>
<dbReference type="GO" id="GO:0015074">
    <property type="term" value="P:DNA integration"/>
    <property type="evidence" value="ECO:0007669"/>
    <property type="project" value="InterPro"/>
</dbReference>
<feature type="region of interest" description="Disordered" evidence="1">
    <location>
        <begin position="1"/>
        <end position="40"/>
    </location>
</feature>
<dbReference type="InterPro" id="IPR001584">
    <property type="entry name" value="Integrase_cat-core"/>
</dbReference>
<gene>
    <name evidence="3" type="ORF">M514_27693</name>
</gene>
<dbReference type="AlphaFoldDB" id="A0A085MSB6"/>
<protein>
    <recommendedName>
        <fullName evidence="2">Integrase catalytic domain-containing protein</fullName>
    </recommendedName>
</protein>
<dbReference type="InterPro" id="IPR036397">
    <property type="entry name" value="RNaseH_sf"/>
</dbReference>
<dbReference type="PANTHER" id="PTHR42648">
    <property type="entry name" value="TRANSPOSASE, PUTATIVE-RELATED"/>
    <property type="match status" value="1"/>
</dbReference>
<sequence length="368" mass="41893">LLPRTKRNAPPQTTTHENYPSTRTRHTHSSPPLLSPDSQVPLLGQRAGLREWGARRSLHTRYACIFYQMTVASGQSPFEAVSFSCHYIFALPACDAICFRGVPFHGLWPYVSAKLTFRSITSLQEHGRASNVDSKKEKNETSPSMEKARLQDAQTLREANEGDLRSQPLIFPFEILRSDVCGPMDTHSLGESPYFAIFIDDNTRWCELQFLRQKSDLFEAFCEVKALLENRSGCKLMSLQSDDGGEYCSERMKQYLTENGITHRLTVPRTPEQDGIAERKNTTLLEMARCKMIQSKVPMSFWAEVVKTANYIRNRCPPRSLNGKSPFHPMNANLILEGYIVLLLDTQKLLRLLELSWKEIVTSALQET</sequence>
<feature type="compositionally biased region" description="Polar residues" evidence="1">
    <location>
        <begin position="10"/>
        <end position="22"/>
    </location>
</feature>
<dbReference type="SUPFAM" id="SSF53098">
    <property type="entry name" value="Ribonuclease H-like"/>
    <property type="match status" value="1"/>
</dbReference>
<accession>A0A085MSB6</accession>
<proteinExistence type="predicted"/>